<dbReference type="AlphaFoldDB" id="A0A5B8CTE5"/>
<dbReference type="InterPro" id="IPR025423">
    <property type="entry name" value="TMEM205-like"/>
</dbReference>
<keyword evidence="3 5" id="KW-1133">Transmembrane helix</keyword>
<keyword evidence="2 5" id="KW-0812">Transmembrane</keyword>
<evidence type="ECO:0000256" key="2">
    <source>
        <dbReference type="ARBA" id="ARBA00022692"/>
    </source>
</evidence>
<gene>
    <name evidence="7" type="ORF">FIU01_08150</name>
</gene>
<feature type="transmembrane region" description="Helical" evidence="5">
    <location>
        <begin position="46"/>
        <end position="67"/>
    </location>
</feature>
<evidence type="ECO:0000256" key="5">
    <source>
        <dbReference type="SAM" id="Phobius"/>
    </source>
</evidence>
<dbReference type="Proteomes" id="UP000311008">
    <property type="component" value="Chromosome"/>
</dbReference>
<evidence type="ECO:0000256" key="4">
    <source>
        <dbReference type="ARBA" id="ARBA00023136"/>
    </source>
</evidence>
<accession>A0A5B8CTE5</accession>
<comment type="subcellular location">
    <subcellularLocation>
        <location evidence="1">Membrane</location>
    </subcellularLocation>
</comment>
<feature type="transmembrane region" description="Helical" evidence="5">
    <location>
        <begin position="82"/>
        <end position="107"/>
    </location>
</feature>
<keyword evidence="8" id="KW-1185">Reference proteome</keyword>
<organism evidence="7 8">
    <name type="scientific">Methylophilus medardicus</name>
    <dbReference type="NCBI Taxonomy" id="2588534"/>
    <lineage>
        <taxon>Bacteria</taxon>
        <taxon>Pseudomonadati</taxon>
        <taxon>Pseudomonadota</taxon>
        <taxon>Betaproteobacteria</taxon>
        <taxon>Nitrosomonadales</taxon>
        <taxon>Methylophilaceae</taxon>
        <taxon>Methylophilus</taxon>
    </lineage>
</organism>
<name>A0A5B8CTE5_9PROT</name>
<protein>
    <submittedName>
        <fullName evidence="7">DUF4149 domain-containing protein</fullName>
    </submittedName>
</protein>
<feature type="transmembrane region" description="Helical" evidence="5">
    <location>
        <begin position="128"/>
        <end position="148"/>
    </location>
</feature>
<keyword evidence="4 5" id="KW-0472">Membrane</keyword>
<dbReference type="Pfam" id="PF13664">
    <property type="entry name" value="DUF4149"/>
    <property type="match status" value="1"/>
</dbReference>
<dbReference type="RefSeq" id="WP_140003830.1">
    <property type="nucleotide sequence ID" value="NZ_CP040946.1"/>
</dbReference>
<reference evidence="8" key="1">
    <citation type="journal article" date="2019" name="ISME J.">
        <title>Evolution in action: habitat transition from sediment to the pelagial leads to genome streamlining in Methylophilaceae.</title>
        <authorList>
            <person name="Salcher M."/>
            <person name="Schaefle D."/>
            <person name="Kaspar M."/>
            <person name="Neuenschwander S.M."/>
            <person name="Ghai R."/>
        </authorList>
    </citation>
    <scope>NUCLEOTIDE SEQUENCE [LARGE SCALE GENOMIC DNA]</scope>
    <source>
        <strain evidence="8">MMS-M-51</strain>
    </source>
</reference>
<dbReference type="GO" id="GO:0016020">
    <property type="term" value="C:membrane"/>
    <property type="evidence" value="ECO:0007669"/>
    <property type="project" value="UniProtKB-SubCell"/>
</dbReference>
<dbReference type="KEGG" id="mmec:FIU01_08150"/>
<evidence type="ECO:0000256" key="1">
    <source>
        <dbReference type="ARBA" id="ARBA00004370"/>
    </source>
</evidence>
<evidence type="ECO:0000313" key="8">
    <source>
        <dbReference type="Proteomes" id="UP000311008"/>
    </source>
</evidence>
<evidence type="ECO:0000259" key="6">
    <source>
        <dbReference type="Pfam" id="PF13664"/>
    </source>
</evidence>
<feature type="transmembrane region" description="Helical" evidence="5">
    <location>
        <begin position="14"/>
        <end position="34"/>
    </location>
</feature>
<dbReference type="OrthoDB" id="5797290at2"/>
<feature type="domain" description="TMEM205-like" evidence="6">
    <location>
        <begin position="15"/>
        <end position="110"/>
    </location>
</feature>
<proteinExistence type="predicted"/>
<dbReference type="EMBL" id="CP040946">
    <property type="protein sequence ID" value="QDC44499.1"/>
    <property type="molecule type" value="Genomic_DNA"/>
</dbReference>
<evidence type="ECO:0000256" key="3">
    <source>
        <dbReference type="ARBA" id="ARBA00022989"/>
    </source>
</evidence>
<sequence length="151" mass="16639">MAKQSGLTVWINPVLVTLWVGALWMTALTASVLFQTIPDRQLAGQVAGRLFTIVSYIGLASGLWLLLQRLAGEGLSAFKQGLFWVVFFMWILVLIGEFGIQPLLAQLKASALPNDVMQSVFASRFKTWHGIASIAYLIECLLGLWLVIKSS</sequence>
<evidence type="ECO:0000313" key="7">
    <source>
        <dbReference type="EMBL" id="QDC44499.1"/>
    </source>
</evidence>